<organism evidence="9 10">
    <name type="scientific">Porcincola intestinalis</name>
    <dbReference type="NCBI Taxonomy" id="2606632"/>
    <lineage>
        <taxon>Bacteria</taxon>
        <taxon>Bacillati</taxon>
        <taxon>Bacillota</taxon>
        <taxon>Clostridia</taxon>
        <taxon>Lachnospirales</taxon>
        <taxon>Lachnospiraceae</taxon>
        <taxon>Porcincola</taxon>
    </lineage>
</organism>
<keyword evidence="4" id="KW-0997">Cell inner membrane</keyword>
<evidence type="ECO:0000313" key="10">
    <source>
        <dbReference type="Proteomes" id="UP000481852"/>
    </source>
</evidence>
<proteinExistence type="predicted"/>
<comment type="caution">
    <text evidence="9">The sequence shown here is derived from an EMBL/GenBank/DDBJ whole genome shotgun (WGS) entry which is preliminary data.</text>
</comment>
<dbReference type="Pfam" id="PF02653">
    <property type="entry name" value="BPD_transp_2"/>
    <property type="match status" value="1"/>
</dbReference>
<feature type="transmembrane region" description="Helical" evidence="8">
    <location>
        <begin position="175"/>
        <end position="195"/>
    </location>
</feature>
<dbReference type="RefSeq" id="WP_154526936.1">
    <property type="nucleotide sequence ID" value="NZ_JAQYJL010000007.1"/>
</dbReference>
<keyword evidence="10" id="KW-1185">Reference proteome</keyword>
<evidence type="ECO:0000256" key="6">
    <source>
        <dbReference type="ARBA" id="ARBA00022989"/>
    </source>
</evidence>
<dbReference type="GO" id="GO:0022857">
    <property type="term" value="F:transmembrane transporter activity"/>
    <property type="evidence" value="ECO:0007669"/>
    <property type="project" value="InterPro"/>
</dbReference>
<keyword evidence="3" id="KW-1003">Cell membrane</keyword>
<feature type="transmembrane region" description="Helical" evidence="8">
    <location>
        <begin position="267"/>
        <end position="293"/>
    </location>
</feature>
<dbReference type="PANTHER" id="PTHR32196">
    <property type="entry name" value="ABC TRANSPORTER PERMEASE PROTEIN YPHD-RELATED-RELATED"/>
    <property type="match status" value="1"/>
</dbReference>
<evidence type="ECO:0000256" key="8">
    <source>
        <dbReference type="SAM" id="Phobius"/>
    </source>
</evidence>
<evidence type="ECO:0000313" key="9">
    <source>
        <dbReference type="EMBL" id="MSS15760.1"/>
    </source>
</evidence>
<keyword evidence="5 8" id="KW-0812">Transmembrane</keyword>
<feature type="transmembrane region" description="Helical" evidence="8">
    <location>
        <begin position="12"/>
        <end position="30"/>
    </location>
</feature>
<dbReference type="CDD" id="cd06579">
    <property type="entry name" value="TM_PBP1_transp_AraH_like"/>
    <property type="match status" value="1"/>
</dbReference>
<evidence type="ECO:0000256" key="5">
    <source>
        <dbReference type="ARBA" id="ARBA00022692"/>
    </source>
</evidence>
<reference evidence="9 10" key="1">
    <citation type="submission" date="2019-08" db="EMBL/GenBank/DDBJ databases">
        <title>In-depth cultivation of the pig gut microbiome towards novel bacterial diversity and tailored functional studies.</title>
        <authorList>
            <person name="Wylensek D."/>
            <person name="Hitch T.C.A."/>
            <person name="Clavel T."/>
        </authorList>
    </citation>
    <scope>NUCLEOTIDE SEQUENCE [LARGE SCALE GENOMIC DNA]</scope>
    <source>
        <strain evidence="9 10">Oil+RF-744-WCA-WT-11</strain>
    </source>
</reference>
<evidence type="ECO:0000256" key="4">
    <source>
        <dbReference type="ARBA" id="ARBA00022519"/>
    </source>
</evidence>
<dbReference type="PANTHER" id="PTHR32196:SF21">
    <property type="entry name" value="ABC TRANSPORTER PERMEASE PROTEIN YPHD-RELATED"/>
    <property type="match status" value="1"/>
</dbReference>
<keyword evidence="2" id="KW-0813">Transport</keyword>
<feature type="transmembrane region" description="Helical" evidence="8">
    <location>
        <begin position="69"/>
        <end position="86"/>
    </location>
</feature>
<feature type="transmembrane region" description="Helical" evidence="8">
    <location>
        <begin position="305"/>
        <end position="324"/>
    </location>
</feature>
<evidence type="ECO:0000256" key="7">
    <source>
        <dbReference type="ARBA" id="ARBA00023136"/>
    </source>
</evidence>
<evidence type="ECO:0000256" key="2">
    <source>
        <dbReference type="ARBA" id="ARBA00022448"/>
    </source>
</evidence>
<evidence type="ECO:0000256" key="1">
    <source>
        <dbReference type="ARBA" id="ARBA00004651"/>
    </source>
</evidence>
<keyword evidence="7 8" id="KW-0472">Membrane</keyword>
<evidence type="ECO:0000256" key="3">
    <source>
        <dbReference type="ARBA" id="ARBA00022475"/>
    </source>
</evidence>
<dbReference type="EMBL" id="VULZ01000015">
    <property type="protein sequence ID" value="MSS15760.1"/>
    <property type="molecule type" value="Genomic_DNA"/>
</dbReference>
<keyword evidence="6 8" id="KW-1133">Transmembrane helix</keyword>
<feature type="transmembrane region" description="Helical" evidence="8">
    <location>
        <begin position="98"/>
        <end position="119"/>
    </location>
</feature>
<comment type="subcellular location">
    <subcellularLocation>
        <location evidence="1">Cell membrane</location>
        <topology evidence="1">Multi-pass membrane protein</topology>
    </subcellularLocation>
</comment>
<dbReference type="GO" id="GO:0005886">
    <property type="term" value="C:plasma membrane"/>
    <property type="evidence" value="ECO:0007669"/>
    <property type="project" value="UniProtKB-SubCell"/>
</dbReference>
<sequence>MNSKKKHAWLTSNQMILVYIIAVFSLIVGIRQPAFWDFATVLNTMRAAIFTMCFALCEMIVIISGGIDVSFPAIGCVAMYVPMYIINRVAPIDNAWFAFGLAILIGLAFGLLNGFLVAILNLPPLIATLATSSIASGGVVTILGTREFTVLPSSLQAIYNTNLITYTSPKTGFQYVLNILVLVPIIVCLLIAWMLKYTMLGRGLYVIGGNKTAARVAGFNVKKLQFAAYVWSGVFVGVAAMIYNILMHSATTSALMGDEMITIAACVIGGVRITGGHGGVGGVVLSVILITLVQNNLNMLGIPTSWQRFVVGIVLLLGTIITSWQTKRSMKMSQA</sequence>
<feature type="transmembrane region" description="Helical" evidence="8">
    <location>
        <begin position="125"/>
        <end position="144"/>
    </location>
</feature>
<feature type="transmembrane region" description="Helical" evidence="8">
    <location>
        <begin position="226"/>
        <end position="246"/>
    </location>
</feature>
<protein>
    <submittedName>
        <fullName evidence="9">ABC transporter permease</fullName>
    </submittedName>
</protein>
<accession>A0A6L5X676</accession>
<dbReference type="Proteomes" id="UP000481852">
    <property type="component" value="Unassembled WGS sequence"/>
</dbReference>
<name>A0A6L5X676_9FIRM</name>
<dbReference type="InterPro" id="IPR001851">
    <property type="entry name" value="ABC_transp_permease"/>
</dbReference>
<gene>
    <name evidence="9" type="ORF">FYJ35_12100</name>
</gene>
<dbReference type="AlphaFoldDB" id="A0A6L5X676"/>